<proteinExistence type="predicted"/>
<accession>A0ACD5TFL3</accession>
<sequence length="280" mass="30325">MAPRRPTSTGRKKIEIRRLETKEQRQVCFSKRRTGLFNKATELGVMCGVEVAAVTFSQGGKAFSYGHPSVESVLERFLPSNSTEEQDAAAAVGGAVAGEPNPALEELHRERSELRARLEAEKARKEAAEEAWAKAHADGIQAAVWMDAFVCQMGEEDLVAFKAALEMVDAAVEARAGRELQETLLRGHTLHGGDADYMHQKRMLAPGFDAGQLLGRLTVHSGGGGFEFGGTSGGMETMQQQQQKQEEEEEEVMVAMPPPPGFTAGLPMNPQGFGPQGFPQ</sequence>
<protein>
    <submittedName>
        <fullName evidence="1">Uncharacterized protein</fullName>
    </submittedName>
</protein>
<name>A0ACD5TFL3_AVESA</name>
<dbReference type="Proteomes" id="UP001732700">
    <property type="component" value="Chromosome 1A"/>
</dbReference>
<dbReference type="EnsemblPlants" id="AVESA.00010b.r2.1AG0044750.1">
    <property type="protein sequence ID" value="AVESA.00010b.r2.1AG0044750.1.CDS.1"/>
    <property type="gene ID" value="AVESA.00010b.r2.1AG0044750"/>
</dbReference>
<evidence type="ECO:0000313" key="2">
    <source>
        <dbReference type="Proteomes" id="UP001732700"/>
    </source>
</evidence>
<organism evidence="1 2">
    <name type="scientific">Avena sativa</name>
    <name type="common">Oat</name>
    <dbReference type="NCBI Taxonomy" id="4498"/>
    <lineage>
        <taxon>Eukaryota</taxon>
        <taxon>Viridiplantae</taxon>
        <taxon>Streptophyta</taxon>
        <taxon>Embryophyta</taxon>
        <taxon>Tracheophyta</taxon>
        <taxon>Spermatophyta</taxon>
        <taxon>Magnoliopsida</taxon>
        <taxon>Liliopsida</taxon>
        <taxon>Poales</taxon>
        <taxon>Poaceae</taxon>
        <taxon>BOP clade</taxon>
        <taxon>Pooideae</taxon>
        <taxon>Poodae</taxon>
        <taxon>Poeae</taxon>
        <taxon>Poeae Chloroplast Group 1 (Aveneae type)</taxon>
        <taxon>Aveninae</taxon>
        <taxon>Avena</taxon>
    </lineage>
</organism>
<evidence type="ECO:0000313" key="1">
    <source>
        <dbReference type="EnsemblPlants" id="AVESA.00010b.r2.1AG0044750.1.CDS.1"/>
    </source>
</evidence>
<keyword evidence="2" id="KW-1185">Reference proteome</keyword>
<reference evidence="1" key="2">
    <citation type="submission" date="2025-09" db="UniProtKB">
        <authorList>
            <consortium name="EnsemblPlants"/>
        </authorList>
    </citation>
    <scope>IDENTIFICATION</scope>
</reference>
<reference evidence="1" key="1">
    <citation type="submission" date="2021-05" db="EMBL/GenBank/DDBJ databases">
        <authorList>
            <person name="Scholz U."/>
            <person name="Mascher M."/>
            <person name="Fiebig A."/>
        </authorList>
    </citation>
    <scope>NUCLEOTIDE SEQUENCE [LARGE SCALE GENOMIC DNA]</scope>
</reference>